<accession>A0A4R6J4J9</accession>
<dbReference type="AlphaFoldDB" id="A0A4R6J4J9"/>
<comment type="caution">
    <text evidence="1">The sequence shown here is derived from an EMBL/GenBank/DDBJ whole genome shotgun (WGS) entry which is preliminary data.</text>
</comment>
<gene>
    <name evidence="1" type="ORF">BC659_1228</name>
</gene>
<evidence type="ECO:0000313" key="2">
    <source>
        <dbReference type="Proteomes" id="UP000295741"/>
    </source>
</evidence>
<dbReference type="EMBL" id="SNWP01000010">
    <property type="protein sequence ID" value="TDO29145.1"/>
    <property type="molecule type" value="Genomic_DNA"/>
</dbReference>
<protein>
    <submittedName>
        <fullName evidence="1">Uncharacterized protein</fullName>
    </submittedName>
</protein>
<sequence>MNLLQPFIHQRYSESTFFFFVQTVFLYRIKQGLTNIVKRAAINKAAKNVNKIV</sequence>
<dbReference type="Proteomes" id="UP000295741">
    <property type="component" value="Unassembled WGS sequence"/>
</dbReference>
<proteinExistence type="predicted"/>
<keyword evidence="2" id="KW-1185">Reference proteome</keyword>
<organism evidence="1 2">
    <name type="scientific">Sediminibacterium goheungense</name>
    <dbReference type="NCBI Taxonomy" id="1086393"/>
    <lineage>
        <taxon>Bacteria</taxon>
        <taxon>Pseudomonadati</taxon>
        <taxon>Bacteroidota</taxon>
        <taxon>Chitinophagia</taxon>
        <taxon>Chitinophagales</taxon>
        <taxon>Chitinophagaceae</taxon>
        <taxon>Sediminibacterium</taxon>
    </lineage>
</organism>
<reference evidence="1 2" key="1">
    <citation type="submission" date="2019-03" db="EMBL/GenBank/DDBJ databases">
        <title>Genomic Encyclopedia of Archaeal and Bacterial Type Strains, Phase II (KMG-II): from individual species to whole genera.</title>
        <authorList>
            <person name="Goeker M."/>
        </authorList>
    </citation>
    <scope>NUCLEOTIDE SEQUENCE [LARGE SCALE GENOMIC DNA]</scope>
    <source>
        <strain evidence="1 2">DSM 28323</strain>
    </source>
</reference>
<dbReference type="RefSeq" id="WP_162847361.1">
    <property type="nucleotide sequence ID" value="NZ_SNWP01000010.1"/>
</dbReference>
<evidence type="ECO:0000313" key="1">
    <source>
        <dbReference type="EMBL" id="TDO29145.1"/>
    </source>
</evidence>
<name>A0A4R6J4J9_9BACT</name>